<dbReference type="EMBL" id="LR824018">
    <property type="protein sequence ID" value="CAD0201765.1"/>
    <property type="molecule type" value="Genomic_DNA"/>
</dbReference>
<sequence>MNPTRATPSNNSNEQRSANALTAFGVYKRNIPTNLEGPRNVRRLRQAHRKFLTLLPNTIQGGARPHGQCTDYTQVVDDAMCDGNRYPKINYNFDRDVRFDNFIDNQLVINLNDHDDEDDDDSSTSSNYIHKKVIVCKRIMRNVRNAQPNPHNGLRSDAFGVYNRNIPTNLEEVRDVRRLRHSHIIISLFPDTTRTVSINNIADVIRDTDPSKSPSPAD</sequence>
<gene>
    <name evidence="1" type="ORF">CINC_LOCUS3436</name>
</gene>
<accession>A0A9N8Q1K8</accession>
<dbReference type="AlphaFoldDB" id="A0A9N8Q1K8"/>
<proteinExistence type="predicted"/>
<name>A0A9N8Q1K8_CHRIL</name>
<evidence type="ECO:0000313" key="1">
    <source>
        <dbReference type="EMBL" id="CAD0201765.1"/>
    </source>
</evidence>
<dbReference type="Proteomes" id="UP001154114">
    <property type="component" value="Chromosome 15"/>
</dbReference>
<protein>
    <submittedName>
        <fullName evidence="1">Uncharacterized protein</fullName>
    </submittedName>
</protein>
<reference evidence="1" key="1">
    <citation type="submission" date="2021-12" db="EMBL/GenBank/DDBJ databases">
        <authorList>
            <person name="King R."/>
        </authorList>
    </citation>
    <scope>NUCLEOTIDE SEQUENCE</scope>
</reference>
<organism evidence="1 2">
    <name type="scientific">Chrysodeixis includens</name>
    <name type="common">Soybean looper</name>
    <name type="synonym">Pseudoplusia includens</name>
    <dbReference type="NCBI Taxonomy" id="689277"/>
    <lineage>
        <taxon>Eukaryota</taxon>
        <taxon>Metazoa</taxon>
        <taxon>Ecdysozoa</taxon>
        <taxon>Arthropoda</taxon>
        <taxon>Hexapoda</taxon>
        <taxon>Insecta</taxon>
        <taxon>Pterygota</taxon>
        <taxon>Neoptera</taxon>
        <taxon>Endopterygota</taxon>
        <taxon>Lepidoptera</taxon>
        <taxon>Glossata</taxon>
        <taxon>Ditrysia</taxon>
        <taxon>Noctuoidea</taxon>
        <taxon>Noctuidae</taxon>
        <taxon>Plusiinae</taxon>
        <taxon>Chrysodeixis</taxon>
    </lineage>
</organism>
<keyword evidence="2" id="KW-1185">Reference proteome</keyword>
<evidence type="ECO:0000313" key="2">
    <source>
        <dbReference type="Proteomes" id="UP001154114"/>
    </source>
</evidence>